<dbReference type="EMBL" id="CP150484">
    <property type="protein sequence ID" value="WYW16928.1"/>
    <property type="molecule type" value="Genomic_DNA"/>
</dbReference>
<keyword evidence="1" id="KW-0378">Hydrolase</keyword>
<evidence type="ECO:0000313" key="2">
    <source>
        <dbReference type="Proteomes" id="UP001456344"/>
    </source>
</evidence>
<protein>
    <submittedName>
        <fullName evidence="1">CocE/NonD family hydrolase</fullName>
    </submittedName>
</protein>
<evidence type="ECO:0000313" key="1">
    <source>
        <dbReference type="EMBL" id="WYW16928.1"/>
    </source>
</evidence>
<accession>A0ACD5BCB9</accession>
<keyword evidence="2" id="KW-1185">Reference proteome</keyword>
<reference evidence="1" key="1">
    <citation type="submission" date="2023-10" db="EMBL/GenBank/DDBJ databases">
        <title>Whole genome sequencing of actinobacterial strain Amycolatopsis sp. (BCA-696) identifies the underlying plant growth-promoting genes.</title>
        <authorList>
            <person name="Gandham P."/>
            <person name="Vadla N."/>
            <person name="Saji A."/>
            <person name="Srinivas V."/>
            <person name="Ruperao P."/>
            <person name="Selvanayagam S."/>
            <person name="Saxena R.K."/>
            <person name="Rathore A."/>
            <person name="Gopalakrishnan S."/>
            <person name="Thakur V."/>
        </authorList>
    </citation>
    <scope>NUCLEOTIDE SEQUENCE</scope>
    <source>
        <strain evidence="1">BCA-696</strain>
    </source>
</reference>
<gene>
    <name evidence="1" type="ORF">LCL61_15355</name>
</gene>
<dbReference type="Proteomes" id="UP001456344">
    <property type="component" value="Chromosome"/>
</dbReference>
<sequence>MLDRLLDRYLGLPPAEGPAPSVTKAIPVPMPDGVRLLADRYAVPGDEPRPVVLIRTPYGRKGVMGKVFGETFARHGLQVVLQSTRGTFGSGGEFRPFHLEKEDGLATVAWLREQPWCDGRVAMAGASYLGHTQWAVAPYLDEPLEALCLGVTASEFVSTFYPGGILAVDNMVSWSALIGRQEGRFAGLPNPWQTKKTRRAMAYLPVSGADVAAIGKQVRFLQDVSAHAEPGDDFWAPSDHSAEVAALTTPVSMVTGWYDLFISAQLRDFKELAAAGRAPRITIGPWAHGEPASLKTLITDQIGFLSAHLLGDRAPLRQSPVRLYLQGSGRWLDFASWPPKSDATPYFLRPGKLSPDAPVESKPSKFTFDPADPTPTVGGPLLSGVQKQQDNKDIEARPDVLLFTGDVLERDLDIIGEISALVHVRTDIGHGDVFVRLCDVDRRGVSRNVTDGILRLRPGHPGSDVDGVVAAEILLDPTAYRFRRGHRLRVQVAGGAFPRFARNHGTGEPVFSAVDGKPARFEIFHDPAHPSQITLPVFGGQ</sequence>
<name>A0ACD5BCB9_9PSEU</name>
<organism evidence="1 2">
    <name type="scientific">Amycolatopsis coloradensis</name>
    <dbReference type="NCBI Taxonomy" id="76021"/>
    <lineage>
        <taxon>Bacteria</taxon>
        <taxon>Bacillati</taxon>
        <taxon>Actinomycetota</taxon>
        <taxon>Actinomycetes</taxon>
        <taxon>Pseudonocardiales</taxon>
        <taxon>Pseudonocardiaceae</taxon>
        <taxon>Amycolatopsis</taxon>
    </lineage>
</organism>
<proteinExistence type="predicted"/>